<evidence type="ECO:0000256" key="1">
    <source>
        <dbReference type="SAM" id="MobiDB-lite"/>
    </source>
</evidence>
<comment type="caution">
    <text evidence="3">The sequence shown here is derived from an EMBL/GenBank/DDBJ whole genome shotgun (WGS) entry which is preliminary data.</text>
</comment>
<dbReference type="Proteomes" id="UP000249417">
    <property type="component" value="Unassembled WGS sequence"/>
</dbReference>
<evidence type="ECO:0000256" key="2">
    <source>
        <dbReference type="SAM" id="Phobius"/>
    </source>
</evidence>
<feature type="region of interest" description="Disordered" evidence="1">
    <location>
        <begin position="388"/>
        <end position="426"/>
    </location>
</feature>
<accession>A0A2W5Q2Z0</accession>
<proteinExistence type="predicted"/>
<feature type="compositionally biased region" description="Low complexity" evidence="1">
    <location>
        <begin position="292"/>
        <end position="304"/>
    </location>
</feature>
<feature type="region of interest" description="Disordered" evidence="1">
    <location>
        <begin position="1"/>
        <end position="78"/>
    </location>
</feature>
<feature type="compositionally biased region" description="Low complexity" evidence="1">
    <location>
        <begin position="225"/>
        <end position="234"/>
    </location>
</feature>
<organism evidence="3 4">
    <name type="scientific">Micavibrio aeruginosavorus</name>
    <dbReference type="NCBI Taxonomy" id="349221"/>
    <lineage>
        <taxon>Bacteria</taxon>
        <taxon>Pseudomonadati</taxon>
        <taxon>Bdellovibrionota</taxon>
        <taxon>Bdellovibrionia</taxon>
        <taxon>Bdellovibrionales</taxon>
        <taxon>Pseudobdellovibrionaceae</taxon>
        <taxon>Micavibrio</taxon>
    </lineage>
</organism>
<gene>
    <name evidence="3" type="ORF">DI551_00335</name>
</gene>
<name>A0A2W5Q2Z0_9BACT</name>
<feature type="compositionally biased region" description="Acidic residues" evidence="1">
    <location>
        <begin position="12"/>
        <end position="65"/>
    </location>
</feature>
<protein>
    <submittedName>
        <fullName evidence="3">Uncharacterized protein</fullName>
    </submittedName>
</protein>
<keyword evidence="2" id="KW-0812">Transmembrane</keyword>
<feature type="transmembrane region" description="Helical" evidence="2">
    <location>
        <begin position="82"/>
        <end position="105"/>
    </location>
</feature>
<keyword evidence="2" id="KW-1133">Transmembrane helix</keyword>
<evidence type="ECO:0000313" key="4">
    <source>
        <dbReference type="Proteomes" id="UP000249417"/>
    </source>
</evidence>
<dbReference type="AlphaFoldDB" id="A0A2W5Q2Z0"/>
<dbReference type="EMBL" id="QFQB01000001">
    <property type="protein sequence ID" value="PZQ49133.1"/>
    <property type="molecule type" value="Genomic_DNA"/>
</dbReference>
<feature type="compositionally biased region" description="Polar residues" evidence="1">
    <location>
        <begin position="1"/>
        <end position="10"/>
    </location>
</feature>
<feature type="compositionally biased region" description="Basic and acidic residues" evidence="1">
    <location>
        <begin position="245"/>
        <end position="265"/>
    </location>
</feature>
<feature type="compositionally biased region" description="Low complexity" evidence="1">
    <location>
        <begin position="409"/>
        <end position="426"/>
    </location>
</feature>
<reference evidence="3 4" key="1">
    <citation type="submission" date="2017-08" db="EMBL/GenBank/DDBJ databases">
        <title>Infants hospitalized years apart are colonized by the same room-sourced microbial strains.</title>
        <authorList>
            <person name="Brooks B."/>
            <person name="Olm M.R."/>
            <person name="Firek B.A."/>
            <person name="Baker R."/>
            <person name="Thomas B.C."/>
            <person name="Morowitz M.J."/>
            <person name="Banfield J.F."/>
        </authorList>
    </citation>
    <scope>NUCLEOTIDE SEQUENCE [LARGE SCALE GENOMIC DNA]</scope>
    <source>
        <strain evidence="3">S2_005_002_R2_29</strain>
    </source>
</reference>
<keyword evidence="2" id="KW-0472">Membrane</keyword>
<sequence length="485" mass="51476">MTNKNKNQGSGEFEDDFEDIEDFSDADFDASAYEDVDYDDLPGEEGDDFEGDDFEGDEWGDEEEGSTDKKGKKKKEKSGGGLSFNAMMIIGAVVVGGGVMALNIMNQTAAVKAEEKPIWRSMLNISGVMDGMLFGDAEEGPSAEEIAKQEAAQQEGFLNNPELAVPPPVETTQNTPPQPMPIAPDSGAVPGEQLTPMPTPSAEAPRGPDETPPVLVEATPPVVPDTPITPDAPVEATESAPSAEDILKKAIANREQKGQAEERAPETSAEASKPVIEAKPVELALEEKTEEPTPIVTSTPTVSPQEVEANKQAVSSLETKLDSLLKRMDQIESDLGAVKQGSGTSTQELEQTVAALRAEIDTLKKRPAQVEKVVEKIVEKKSAPIADAAEADEEPVAKPAPVRKKKVVSKPATATTSSTPKQATTSGAWELRAAQPGRAWVSKPGVRDMQGVTVGETLAGIGRVTAITYQNGRWAVVGTQGQILQ</sequence>
<dbReference type="Gene3D" id="1.20.5.340">
    <property type="match status" value="1"/>
</dbReference>
<feature type="region of interest" description="Disordered" evidence="1">
    <location>
        <begin position="157"/>
        <end position="309"/>
    </location>
</feature>
<evidence type="ECO:0000313" key="3">
    <source>
        <dbReference type="EMBL" id="PZQ49133.1"/>
    </source>
</evidence>